<dbReference type="GO" id="GO:0007169">
    <property type="term" value="P:cell surface receptor protein tyrosine kinase signaling pathway"/>
    <property type="evidence" value="ECO:0007669"/>
    <property type="project" value="TreeGrafter"/>
</dbReference>
<dbReference type="CTD" id="116449"/>
<evidence type="ECO:0000256" key="1">
    <source>
        <dbReference type="ARBA" id="ARBA00022999"/>
    </source>
</evidence>
<evidence type="ECO:0000256" key="3">
    <source>
        <dbReference type="SAM" id="MobiDB-lite"/>
    </source>
</evidence>
<feature type="domain" description="SH2" evidence="4">
    <location>
        <begin position="341"/>
        <end position="451"/>
    </location>
</feature>
<dbReference type="GO" id="GO:0005737">
    <property type="term" value="C:cytoplasm"/>
    <property type="evidence" value="ECO:0007669"/>
    <property type="project" value="UniProtKB-ARBA"/>
</dbReference>
<protein>
    <submittedName>
        <fullName evidence="6">Cytokine-dependent hematopoietic cell linker</fullName>
    </submittedName>
</protein>
<feature type="region of interest" description="Disordered" evidence="3">
    <location>
        <begin position="22"/>
        <end position="49"/>
    </location>
</feature>
<dbReference type="InterPro" id="IPR000980">
    <property type="entry name" value="SH2"/>
</dbReference>
<dbReference type="RefSeq" id="XP_006745180.1">
    <property type="nucleotide sequence ID" value="XM_006745117.1"/>
</dbReference>
<proteinExistence type="predicted"/>
<evidence type="ECO:0000256" key="2">
    <source>
        <dbReference type="PROSITE-ProRule" id="PRU00191"/>
    </source>
</evidence>
<dbReference type="InterPro" id="IPR036860">
    <property type="entry name" value="SH2_dom_sf"/>
</dbReference>
<dbReference type="PROSITE" id="PS50001">
    <property type="entry name" value="SH2"/>
    <property type="match status" value="1"/>
</dbReference>
<feature type="compositionally biased region" description="Basic and acidic residues" evidence="3">
    <location>
        <begin position="164"/>
        <end position="185"/>
    </location>
</feature>
<dbReference type="FunFam" id="3.30.505.10:FF:000016">
    <property type="entry name" value="B-cell linker protein isoform 2"/>
    <property type="match status" value="1"/>
</dbReference>
<dbReference type="Pfam" id="PF00017">
    <property type="entry name" value="SH2"/>
    <property type="match status" value="1"/>
</dbReference>
<gene>
    <name evidence="6" type="primary">CLNK</name>
</gene>
<dbReference type="KEGG" id="lww:102736714"/>
<accession>A0A2U3YN80</accession>
<feature type="region of interest" description="Disordered" evidence="3">
    <location>
        <begin position="140"/>
        <end position="234"/>
    </location>
</feature>
<dbReference type="InterPro" id="IPR051751">
    <property type="entry name" value="Immunoreceptor_sig_adapters"/>
</dbReference>
<dbReference type="PANTHER" id="PTHR14098:SF2">
    <property type="entry name" value="CYTOKINE-DEPENDENT HEMATOPOIETIC CELL LINKER"/>
    <property type="match status" value="1"/>
</dbReference>
<evidence type="ECO:0000313" key="5">
    <source>
        <dbReference type="Proteomes" id="UP000245341"/>
    </source>
</evidence>
<name>A0A2U3YN80_LEPWE</name>
<evidence type="ECO:0000313" key="6">
    <source>
        <dbReference type="RefSeq" id="XP_006745180.1"/>
    </source>
</evidence>
<reference evidence="6" key="1">
    <citation type="submission" date="2025-08" db="UniProtKB">
        <authorList>
            <consortium name="RefSeq"/>
        </authorList>
    </citation>
    <scope>IDENTIFICATION</scope>
    <source>
        <tissue evidence="6">Liver</tissue>
    </source>
</reference>
<keyword evidence="5" id="KW-1185">Reference proteome</keyword>
<feature type="compositionally biased region" description="Basic and acidic residues" evidence="3">
    <location>
        <begin position="22"/>
        <end position="32"/>
    </location>
</feature>
<organism evidence="5 6">
    <name type="scientific">Leptonychotes weddellii</name>
    <name type="common">Weddell seal</name>
    <name type="synonym">Otaria weddellii</name>
    <dbReference type="NCBI Taxonomy" id="9713"/>
    <lineage>
        <taxon>Eukaryota</taxon>
        <taxon>Metazoa</taxon>
        <taxon>Chordata</taxon>
        <taxon>Craniata</taxon>
        <taxon>Vertebrata</taxon>
        <taxon>Euteleostomi</taxon>
        <taxon>Mammalia</taxon>
        <taxon>Eutheria</taxon>
        <taxon>Laurasiatheria</taxon>
        <taxon>Carnivora</taxon>
        <taxon>Caniformia</taxon>
        <taxon>Pinnipedia</taxon>
        <taxon>Phocidae</taxon>
        <taxon>Monachinae</taxon>
        <taxon>Lobodontini</taxon>
        <taxon>Leptonychotes</taxon>
    </lineage>
</organism>
<dbReference type="STRING" id="9713.A0A2U3YN80"/>
<keyword evidence="1 2" id="KW-0727">SH2 domain</keyword>
<dbReference type="SMART" id="SM00252">
    <property type="entry name" value="SH2"/>
    <property type="match status" value="1"/>
</dbReference>
<dbReference type="PRINTS" id="PR00401">
    <property type="entry name" value="SH2DOMAIN"/>
</dbReference>
<dbReference type="PANTHER" id="PTHR14098">
    <property type="entry name" value="SH2 DOMAIN CONTAINING PROTEIN"/>
    <property type="match status" value="1"/>
</dbReference>
<feature type="compositionally biased region" description="Pro residues" evidence="3">
    <location>
        <begin position="191"/>
        <end position="200"/>
    </location>
</feature>
<dbReference type="SUPFAM" id="SSF55550">
    <property type="entry name" value="SH2 domain"/>
    <property type="match status" value="1"/>
</dbReference>
<dbReference type="OrthoDB" id="9945442at2759"/>
<dbReference type="Gene3D" id="3.30.505.10">
    <property type="entry name" value="SH2 domain"/>
    <property type="match status" value="1"/>
</dbReference>
<evidence type="ECO:0000259" key="4">
    <source>
        <dbReference type="PROSITE" id="PS50001"/>
    </source>
</evidence>
<dbReference type="Proteomes" id="UP000245341">
    <property type="component" value="Unplaced"/>
</dbReference>
<dbReference type="AlphaFoldDB" id="A0A2U3YN80"/>
<dbReference type="GeneID" id="102736714"/>
<sequence length="460" mass="52882">MQEGGREEKKIKDGQKVLNLKCQEDNQEERLDGVGGNRRTTKEGSSDLKFQNLCLPKNRSWPRINSTAGQSRAIDEPLLECERNFAAAVLDGVKDYKDGDYEDPELHVVQAWKSIQILPARPIKESEYADTRYFKGVMDTPHPLDTKTSVPTEHHPWHTQMGLEKVDKPIFKDSRSQHVKGDRPTKGNKTPLPPPRPPVTLPKKYQPLPPQPESRRSPLPQRISFPDVQKGPRQISLKDLSEVLGAERVPHYQMKPESIHLSQNQSTPEIPLAIASSPFMTRNHSVQNRDHKESMQFHPPQRCQSPARFSPQENLLHYKNTSWRKPFPARSDAKDVQQNDWYIGEHSRKAVEEALRKENKDGTFLVRDCSTKSRAEPYVLVVFYGNKVYNVKIRFLEKNQQFALGTGLRGDEKFNSVEDIIEHYKYFPIVLIDGKDKTGIHREQCCLTQPLPLSRCFSPW</sequence>
<dbReference type="GO" id="GO:0035556">
    <property type="term" value="P:intracellular signal transduction"/>
    <property type="evidence" value="ECO:0007669"/>
    <property type="project" value="TreeGrafter"/>
</dbReference>